<dbReference type="PRINTS" id="PR00032">
    <property type="entry name" value="HTHARAC"/>
</dbReference>
<evidence type="ECO:0000313" key="7">
    <source>
        <dbReference type="EMBL" id="AIQ57275.1"/>
    </source>
</evidence>
<dbReference type="PROSITE" id="PS01124">
    <property type="entry name" value="HTH_ARAC_FAMILY_2"/>
    <property type="match status" value="1"/>
</dbReference>
<evidence type="ECO:0000259" key="6">
    <source>
        <dbReference type="PROSITE" id="PS50110"/>
    </source>
</evidence>
<dbReference type="InterPro" id="IPR018060">
    <property type="entry name" value="HTH_AraC"/>
</dbReference>
<dbReference type="InterPro" id="IPR018062">
    <property type="entry name" value="HTH_AraC-typ_CS"/>
</dbReference>
<dbReference type="OrthoDB" id="9794370at2"/>
<evidence type="ECO:0000256" key="1">
    <source>
        <dbReference type="ARBA" id="ARBA00023015"/>
    </source>
</evidence>
<dbReference type="GO" id="GO:0043565">
    <property type="term" value="F:sequence-specific DNA binding"/>
    <property type="evidence" value="ECO:0007669"/>
    <property type="project" value="InterPro"/>
</dbReference>
<dbReference type="PROSITE" id="PS00041">
    <property type="entry name" value="HTH_ARAC_FAMILY_1"/>
    <property type="match status" value="1"/>
</dbReference>
<keyword evidence="4" id="KW-0597">Phosphoprotein</keyword>
<dbReference type="KEGG" id="pbd:PBOR_10285"/>
<dbReference type="SUPFAM" id="SSF46689">
    <property type="entry name" value="Homeodomain-like"/>
    <property type="match status" value="2"/>
</dbReference>
<dbReference type="SMART" id="SM00448">
    <property type="entry name" value="REC"/>
    <property type="match status" value="1"/>
</dbReference>
<keyword evidence="8" id="KW-1185">Reference proteome</keyword>
<dbReference type="AlphaFoldDB" id="A0A089LAZ9"/>
<sequence length="526" mass="60215">MYRLLIADDEALEREGLELMIRHIFPDEFEFLHAENGRKAIQLAEEHRPDIIFMDIKMPGIQGLEAVRQILSKLPSAQIVMITAHDYFSYAKEGLLLGVRDYLLKPARREEVADVLKQAIAVIQEEKRRRNEQLELQEKLAHLLPLAENELTLMLMLEHVQGLELEQLAGLLELQWSKGYAMVLSFPRHSGAAWEEFQQAKREIYETVKQFAKAGLGCLAGPLIGHQLALFIPLPPGRTGYSQRVSSMDWGERLRTLMEQRFGLPVSIGIGSIREGWDGLSRSYREAVRVCADHHDSFSVHHYDDIIHSSGQTAVSLDEEKRLLDALLQRSKQEALERFSMLYAYFEQDGERPLPVVRGEVTGLLLFLARGVHSAAGAEILASLSAAEDPASLRLSAESWLERLLHSLEQEQEHNRSHVHQRALLYISQKYKEDISMEQTAEYVNLSPHYFSKLFRQHAGETFIDYITRLRINEAKRLIAGDQLNLKEICYEVGYKDPNYFSRVFKKAAGMTPSEFRQQHEKQGPC</sequence>
<dbReference type="Gene3D" id="3.40.50.2300">
    <property type="match status" value="1"/>
</dbReference>
<feature type="domain" description="HTH araC/xylS-type" evidence="5">
    <location>
        <begin position="421"/>
        <end position="519"/>
    </location>
</feature>
<keyword evidence="3" id="KW-0804">Transcription</keyword>
<evidence type="ECO:0000256" key="2">
    <source>
        <dbReference type="ARBA" id="ARBA00023125"/>
    </source>
</evidence>
<organism evidence="7 8">
    <name type="scientific">Paenibacillus borealis</name>
    <dbReference type="NCBI Taxonomy" id="160799"/>
    <lineage>
        <taxon>Bacteria</taxon>
        <taxon>Bacillati</taxon>
        <taxon>Bacillota</taxon>
        <taxon>Bacilli</taxon>
        <taxon>Bacillales</taxon>
        <taxon>Paenibacillaceae</taxon>
        <taxon>Paenibacillus</taxon>
    </lineage>
</organism>
<dbReference type="Pfam" id="PF12833">
    <property type="entry name" value="HTH_18"/>
    <property type="match status" value="1"/>
</dbReference>
<dbReference type="Gene3D" id="1.10.10.60">
    <property type="entry name" value="Homeodomain-like"/>
    <property type="match status" value="2"/>
</dbReference>
<dbReference type="InterPro" id="IPR001789">
    <property type="entry name" value="Sig_transdc_resp-reg_receiver"/>
</dbReference>
<dbReference type="InterPro" id="IPR020449">
    <property type="entry name" value="Tscrpt_reg_AraC-type_HTH"/>
</dbReference>
<dbReference type="Pfam" id="PF17853">
    <property type="entry name" value="GGDEF_2"/>
    <property type="match status" value="1"/>
</dbReference>
<dbReference type="CDD" id="cd17536">
    <property type="entry name" value="REC_YesN-like"/>
    <property type="match status" value="1"/>
</dbReference>
<dbReference type="InterPro" id="IPR009057">
    <property type="entry name" value="Homeodomain-like_sf"/>
</dbReference>
<dbReference type="SMART" id="SM00342">
    <property type="entry name" value="HTH_ARAC"/>
    <property type="match status" value="1"/>
</dbReference>
<name>A0A089LAZ9_PAEBO</name>
<keyword evidence="1" id="KW-0805">Transcription regulation</keyword>
<dbReference type="PANTHER" id="PTHR43280:SF27">
    <property type="entry name" value="TRANSCRIPTIONAL REGULATOR MTLR"/>
    <property type="match status" value="1"/>
</dbReference>
<evidence type="ECO:0000256" key="3">
    <source>
        <dbReference type="ARBA" id="ARBA00023163"/>
    </source>
</evidence>
<evidence type="ECO:0000259" key="5">
    <source>
        <dbReference type="PROSITE" id="PS01124"/>
    </source>
</evidence>
<evidence type="ECO:0000313" key="8">
    <source>
        <dbReference type="Proteomes" id="UP000029518"/>
    </source>
</evidence>
<dbReference type="Proteomes" id="UP000029518">
    <property type="component" value="Chromosome"/>
</dbReference>
<evidence type="ECO:0000256" key="4">
    <source>
        <dbReference type="PROSITE-ProRule" id="PRU00169"/>
    </source>
</evidence>
<dbReference type="PROSITE" id="PS50110">
    <property type="entry name" value="RESPONSE_REGULATORY"/>
    <property type="match status" value="1"/>
</dbReference>
<keyword evidence="2" id="KW-0238">DNA-binding</keyword>
<dbReference type="InterPro" id="IPR011006">
    <property type="entry name" value="CheY-like_superfamily"/>
</dbReference>
<feature type="domain" description="Response regulatory" evidence="6">
    <location>
        <begin position="3"/>
        <end position="120"/>
    </location>
</feature>
<dbReference type="RefSeq" id="WP_042211520.1">
    <property type="nucleotide sequence ID" value="NZ_CP009285.1"/>
</dbReference>
<dbReference type="SUPFAM" id="SSF52172">
    <property type="entry name" value="CheY-like"/>
    <property type="match status" value="1"/>
</dbReference>
<dbReference type="GO" id="GO:0003700">
    <property type="term" value="F:DNA-binding transcription factor activity"/>
    <property type="evidence" value="ECO:0007669"/>
    <property type="project" value="InterPro"/>
</dbReference>
<dbReference type="EMBL" id="CP009285">
    <property type="protein sequence ID" value="AIQ57275.1"/>
    <property type="molecule type" value="Genomic_DNA"/>
</dbReference>
<reference evidence="7" key="1">
    <citation type="submission" date="2014-08" db="EMBL/GenBank/DDBJ databases">
        <title>Comparative genomics of the Paenibacillus odorifer group.</title>
        <authorList>
            <person name="den Bakker H.C."/>
            <person name="Tsai Y.-C.Y.-C."/>
            <person name="Martin N."/>
            <person name="Korlach J."/>
            <person name="Wiedmann M."/>
        </authorList>
    </citation>
    <scope>NUCLEOTIDE SEQUENCE [LARGE SCALE GENOMIC DNA]</scope>
    <source>
        <strain evidence="7">DSM 13188</strain>
    </source>
</reference>
<accession>A0A089LAZ9</accession>
<feature type="modified residue" description="4-aspartylphosphate" evidence="4">
    <location>
        <position position="55"/>
    </location>
</feature>
<dbReference type="PANTHER" id="PTHR43280">
    <property type="entry name" value="ARAC-FAMILY TRANSCRIPTIONAL REGULATOR"/>
    <property type="match status" value="1"/>
</dbReference>
<dbReference type="InterPro" id="IPR041522">
    <property type="entry name" value="CdaR_GGDEF"/>
</dbReference>
<dbReference type="GO" id="GO:0000160">
    <property type="term" value="P:phosphorelay signal transduction system"/>
    <property type="evidence" value="ECO:0007669"/>
    <property type="project" value="InterPro"/>
</dbReference>
<proteinExistence type="predicted"/>
<gene>
    <name evidence="7" type="ORF">PBOR_10285</name>
</gene>
<dbReference type="Pfam" id="PF00072">
    <property type="entry name" value="Response_reg"/>
    <property type="match status" value="1"/>
</dbReference>
<protein>
    <submittedName>
        <fullName evidence="7">Two component transcriptional regulator</fullName>
    </submittedName>
</protein>
<dbReference type="HOGENOM" id="CLU_000445_5_0_9"/>